<keyword evidence="2" id="KW-1185">Reference proteome</keyword>
<dbReference type="EMBL" id="JMIU01000002">
    <property type="protein sequence ID" value="KDN94630.1"/>
    <property type="molecule type" value="Genomic_DNA"/>
</dbReference>
<name>A0A066ZX13_HYDMR</name>
<evidence type="ECO:0000313" key="2">
    <source>
        <dbReference type="Proteomes" id="UP000027341"/>
    </source>
</evidence>
<comment type="caution">
    <text evidence="1">The sequence shown here is derived from an EMBL/GenBank/DDBJ whole genome shotgun (WGS) entry which is preliminary data.</text>
</comment>
<sequence>MQTTIQTSKSTKLFQETPANIRAEELGFRLPKSSRYECLNGADKAAVDAAIYNASCERDIVRILDTIFKTDGFGYTKLVDVACEEFRAITGNLH</sequence>
<protein>
    <submittedName>
        <fullName evidence="1">Uncharacterized protein</fullName>
    </submittedName>
</protein>
<proteinExistence type="predicted"/>
<gene>
    <name evidence="1" type="ORF">EI16_12065</name>
</gene>
<accession>A0A066ZX13</accession>
<dbReference type="AlphaFoldDB" id="A0A066ZX13"/>
<evidence type="ECO:0000313" key="1">
    <source>
        <dbReference type="EMBL" id="KDN94630.1"/>
    </source>
</evidence>
<dbReference type="Proteomes" id="UP000027341">
    <property type="component" value="Unassembled WGS sequence"/>
</dbReference>
<dbReference type="RefSeq" id="WP_029913690.1">
    <property type="nucleotide sequence ID" value="NZ_JMIU01000002.1"/>
</dbReference>
<organism evidence="1 2">
    <name type="scientific">Hydrogenovibrio marinus</name>
    <dbReference type="NCBI Taxonomy" id="28885"/>
    <lineage>
        <taxon>Bacteria</taxon>
        <taxon>Pseudomonadati</taxon>
        <taxon>Pseudomonadota</taxon>
        <taxon>Gammaproteobacteria</taxon>
        <taxon>Thiotrichales</taxon>
        <taxon>Piscirickettsiaceae</taxon>
        <taxon>Hydrogenovibrio</taxon>
    </lineage>
</organism>
<reference evidence="1 2" key="1">
    <citation type="submission" date="2014-04" db="EMBL/GenBank/DDBJ databases">
        <title>Draft genome sequence of Hydrogenovibrio marinus MH-110, a model organism for aerobic H2 metabolism.</title>
        <authorList>
            <person name="Cha H.J."/>
            <person name="Jo B.H."/>
            <person name="Hwang B.H."/>
        </authorList>
    </citation>
    <scope>NUCLEOTIDE SEQUENCE [LARGE SCALE GENOMIC DNA]</scope>
    <source>
        <strain evidence="1 2">MH-110</strain>
    </source>
</reference>